<comment type="subcellular location">
    <subcellularLocation>
        <location evidence="1">Membrane</location>
        <topology evidence="1">Single-pass membrane protein</topology>
    </subcellularLocation>
</comment>
<organism evidence="8 9">
    <name type="scientific">Pleuronectes platessa</name>
    <name type="common">European plaice</name>
    <dbReference type="NCBI Taxonomy" id="8262"/>
    <lineage>
        <taxon>Eukaryota</taxon>
        <taxon>Metazoa</taxon>
        <taxon>Chordata</taxon>
        <taxon>Craniata</taxon>
        <taxon>Vertebrata</taxon>
        <taxon>Euteleostomi</taxon>
        <taxon>Actinopterygii</taxon>
        <taxon>Neopterygii</taxon>
        <taxon>Teleostei</taxon>
        <taxon>Neoteleostei</taxon>
        <taxon>Acanthomorphata</taxon>
        <taxon>Carangaria</taxon>
        <taxon>Pleuronectiformes</taxon>
        <taxon>Pleuronectoidei</taxon>
        <taxon>Pleuronectidae</taxon>
        <taxon>Pleuronectes</taxon>
    </lineage>
</organism>
<dbReference type="GO" id="GO:0043269">
    <property type="term" value="P:regulation of monoatomic ion transport"/>
    <property type="evidence" value="ECO:0007669"/>
    <property type="project" value="InterPro"/>
</dbReference>
<evidence type="ECO:0000256" key="5">
    <source>
        <dbReference type="ARBA" id="ARBA00023065"/>
    </source>
</evidence>
<dbReference type="EMBL" id="CADEAL010000868">
    <property type="protein sequence ID" value="CAB1426202.1"/>
    <property type="molecule type" value="Genomic_DNA"/>
</dbReference>
<dbReference type="Gene3D" id="1.20.5.780">
    <property type="entry name" value="Single helix bin"/>
    <property type="match status" value="1"/>
</dbReference>
<dbReference type="CDD" id="cd20330">
    <property type="entry name" value="FXYD12"/>
    <property type="match status" value="1"/>
</dbReference>
<keyword evidence="5 7" id="KW-0406">Ion transport</keyword>
<comment type="caution">
    <text evidence="8">The sequence shown here is derived from an EMBL/GenBank/DDBJ whole genome shotgun (WGS) entry which is preliminary data.</text>
</comment>
<dbReference type="Pfam" id="PF02038">
    <property type="entry name" value="ATP1G1_PLM_MAT8"/>
    <property type="match status" value="1"/>
</dbReference>
<evidence type="ECO:0000313" key="9">
    <source>
        <dbReference type="Proteomes" id="UP001153269"/>
    </source>
</evidence>
<proteinExistence type="inferred from homology"/>
<reference evidence="8" key="1">
    <citation type="submission" date="2020-03" db="EMBL/GenBank/DDBJ databases">
        <authorList>
            <person name="Weist P."/>
        </authorList>
    </citation>
    <scope>NUCLEOTIDE SEQUENCE</scope>
</reference>
<evidence type="ECO:0000256" key="7">
    <source>
        <dbReference type="RuleBase" id="RU364131"/>
    </source>
</evidence>
<keyword evidence="6 7" id="KW-0472">Membrane</keyword>
<dbReference type="GO" id="GO:0006811">
    <property type="term" value="P:monoatomic ion transport"/>
    <property type="evidence" value="ECO:0007669"/>
    <property type="project" value="UniProtKB-KW"/>
</dbReference>
<dbReference type="GO" id="GO:0016020">
    <property type="term" value="C:membrane"/>
    <property type="evidence" value="ECO:0007669"/>
    <property type="project" value="UniProtKB-SubCell"/>
</dbReference>
<dbReference type="PANTHER" id="PTHR14132:SF14">
    <property type="entry name" value="FXYD DOMAIN-CONTAINING ION TRANSPORT REGULATOR 5"/>
    <property type="match status" value="1"/>
</dbReference>
<evidence type="ECO:0000313" key="8">
    <source>
        <dbReference type="EMBL" id="CAB1426202.1"/>
    </source>
</evidence>
<comment type="similarity">
    <text evidence="2 7">Belongs to the FXYD family.</text>
</comment>
<accession>A0A9N7U8P8</accession>
<keyword evidence="7" id="KW-1133">Transmembrane helix</keyword>
<feature type="transmembrane region" description="Helical" evidence="7">
    <location>
        <begin position="109"/>
        <end position="132"/>
    </location>
</feature>
<dbReference type="InterPro" id="IPR000272">
    <property type="entry name" value="Ion-transport_regulator_FXYD"/>
</dbReference>
<keyword evidence="4 7" id="KW-0812">Transmembrane</keyword>
<sequence length="145" mass="15643">MVCRFLHELFHCSVCIVYSRGSSAPAVSLPSLPHVPPAAGATRITQSPADYGDGATHTQTHNGTWTEPSAAQFRPLNTHTNRRGNMSSPKGMDIDSDADFVYDYHTLRVGGLVFAGVIVFLSIILLAGNKILSCGKSKPKKTEEE</sequence>
<keyword evidence="9" id="KW-1185">Reference proteome</keyword>
<gene>
    <name evidence="8" type="ORF">PLEPLA_LOCUS14137</name>
</gene>
<evidence type="ECO:0000256" key="2">
    <source>
        <dbReference type="ARBA" id="ARBA00005948"/>
    </source>
</evidence>
<protein>
    <recommendedName>
        <fullName evidence="7">FXYD domain-containing ion transport regulator</fullName>
    </recommendedName>
</protein>
<evidence type="ECO:0000256" key="1">
    <source>
        <dbReference type="ARBA" id="ARBA00004167"/>
    </source>
</evidence>
<dbReference type="PANTHER" id="PTHR14132">
    <property type="entry name" value="SODIUM/POTASSIUM-TRANSPORTING ATPASE SUBUNIT GAMMA"/>
    <property type="match status" value="1"/>
</dbReference>
<evidence type="ECO:0000256" key="4">
    <source>
        <dbReference type="ARBA" id="ARBA00022692"/>
    </source>
</evidence>
<dbReference type="AlphaFoldDB" id="A0A9N7U8P8"/>
<evidence type="ECO:0000256" key="6">
    <source>
        <dbReference type="ARBA" id="ARBA00023136"/>
    </source>
</evidence>
<evidence type="ECO:0000256" key="3">
    <source>
        <dbReference type="ARBA" id="ARBA00022448"/>
    </source>
</evidence>
<name>A0A9N7U8P8_PLEPL</name>
<dbReference type="GO" id="GO:0017080">
    <property type="term" value="F:sodium channel regulator activity"/>
    <property type="evidence" value="ECO:0007669"/>
    <property type="project" value="TreeGrafter"/>
</dbReference>
<dbReference type="Proteomes" id="UP001153269">
    <property type="component" value="Unassembled WGS sequence"/>
</dbReference>
<keyword evidence="3 7" id="KW-0813">Transport</keyword>